<name>A0A1I2J469_9GAMM</name>
<dbReference type="EMBL" id="FONH01000020">
    <property type="protein sequence ID" value="SFF48037.1"/>
    <property type="molecule type" value="Genomic_DNA"/>
</dbReference>
<gene>
    <name evidence="2" type="ORF">SAMN02799615_03768</name>
</gene>
<reference evidence="3" key="1">
    <citation type="submission" date="2016-10" db="EMBL/GenBank/DDBJ databases">
        <authorList>
            <person name="Varghese N."/>
            <person name="Submissions S."/>
        </authorList>
    </citation>
    <scope>NUCLEOTIDE SEQUENCE [LARGE SCALE GENOMIC DNA]</scope>
    <source>
        <strain evidence="3">UNC178MFTsu3.1</strain>
    </source>
</reference>
<dbReference type="Proteomes" id="UP000199477">
    <property type="component" value="Unassembled WGS sequence"/>
</dbReference>
<evidence type="ECO:0000313" key="2">
    <source>
        <dbReference type="EMBL" id="SFF48037.1"/>
    </source>
</evidence>
<sequence>MVILSAILYFLTYHPFWSWPVLVLVGWLLARVLAKWRKNNGWYALLLVFFIYAHVNVFTAHIFNALFLEAFGVDGTAVITHMEETSSTLNDQNVWDYDAVMKTADGRDVVAQFDTMSASIYPITNAILIPPQGETFAVRYIPGLPRNFVIMRDHSPYGVRYVIGEDRGPVEKAAAQFAASPGNRAFIAEYREALTTFIAKHHDDADPALIESYKDQLDALPPSN</sequence>
<organism evidence="2 3">
    <name type="scientific">Dyella marensis</name>
    <dbReference type="NCBI Taxonomy" id="500610"/>
    <lineage>
        <taxon>Bacteria</taxon>
        <taxon>Pseudomonadati</taxon>
        <taxon>Pseudomonadota</taxon>
        <taxon>Gammaproteobacteria</taxon>
        <taxon>Lysobacterales</taxon>
        <taxon>Rhodanobacteraceae</taxon>
        <taxon>Dyella</taxon>
    </lineage>
</organism>
<feature type="transmembrane region" description="Helical" evidence="1">
    <location>
        <begin position="42"/>
        <end position="63"/>
    </location>
</feature>
<dbReference type="AlphaFoldDB" id="A0A1I2J469"/>
<accession>A0A1I2J469</accession>
<keyword evidence="1" id="KW-0812">Transmembrane</keyword>
<keyword evidence="1" id="KW-1133">Transmembrane helix</keyword>
<evidence type="ECO:0000256" key="1">
    <source>
        <dbReference type="SAM" id="Phobius"/>
    </source>
</evidence>
<dbReference type="STRING" id="500610.SAMN02799615_03768"/>
<protein>
    <recommendedName>
        <fullName evidence="4">Transmembrane protein</fullName>
    </recommendedName>
</protein>
<proteinExistence type="predicted"/>
<evidence type="ECO:0008006" key="4">
    <source>
        <dbReference type="Google" id="ProtNLM"/>
    </source>
</evidence>
<keyword evidence="1" id="KW-0472">Membrane</keyword>
<dbReference type="RefSeq" id="WP_026635715.1">
    <property type="nucleotide sequence ID" value="NZ_FONH01000020.1"/>
</dbReference>
<keyword evidence="3" id="KW-1185">Reference proteome</keyword>
<feature type="transmembrane region" description="Helical" evidence="1">
    <location>
        <begin position="6"/>
        <end position="30"/>
    </location>
</feature>
<evidence type="ECO:0000313" key="3">
    <source>
        <dbReference type="Proteomes" id="UP000199477"/>
    </source>
</evidence>